<accession>A0A336LUK7</accession>
<organism evidence="2">
    <name type="scientific">Culicoides sonorensis</name>
    <name type="common">Biting midge</name>
    <dbReference type="NCBI Taxonomy" id="179676"/>
    <lineage>
        <taxon>Eukaryota</taxon>
        <taxon>Metazoa</taxon>
        <taxon>Ecdysozoa</taxon>
        <taxon>Arthropoda</taxon>
        <taxon>Hexapoda</taxon>
        <taxon>Insecta</taxon>
        <taxon>Pterygota</taxon>
        <taxon>Neoptera</taxon>
        <taxon>Endopterygota</taxon>
        <taxon>Diptera</taxon>
        <taxon>Nematocera</taxon>
        <taxon>Chironomoidea</taxon>
        <taxon>Ceratopogonidae</taxon>
        <taxon>Ceratopogoninae</taxon>
        <taxon>Culicoides</taxon>
        <taxon>Monoculicoides</taxon>
    </lineage>
</organism>
<proteinExistence type="predicted"/>
<name>A0A336LUK7_CULSO</name>
<evidence type="ECO:0000313" key="2">
    <source>
        <dbReference type="EMBL" id="SSX20359.1"/>
    </source>
</evidence>
<dbReference type="AlphaFoldDB" id="A0A336LUK7"/>
<dbReference type="EMBL" id="UFQT01000117">
    <property type="protein sequence ID" value="SSX20359.1"/>
    <property type="molecule type" value="Genomic_DNA"/>
</dbReference>
<evidence type="ECO:0000256" key="1">
    <source>
        <dbReference type="SAM" id="MobiDB-lite"/>
    </source>
</evidence>
<gene>
    <name evidence="2" type="primary">CSON001168</name>
</gene>
<dbReference type="VEuPathDB" id="VectorBase:CSON001168"/>
<sequence>MSEIEQENQSPRKLRKISSNHEPSVEENLKAQLEKNKEGFDAENFHSTISCILNLDYLQNAKFSRYLFATAPKDFINRNTLHLIFGKILSWMSKETDHHSNAKSCLQYLIALIKYKIIDLRDIRGFYPFYFNLLSFPFVEVYAAELIYLTTTYNNLNIWFVQKIERIFQESAKNKKRLHLIALLQLFKRLKLGIVSIMDLEEVDEAISFTNINPILKKTVTNVCIRNKIKISEKEIRYENANLDLIALRSKAFKLNVHHFKQFCGLKDFLESYIKSSYDMYETCYDSMLDNKYSFVFLGILKHEEKEQANLYVQQVWSRIEENELDKAEIKNFFRNLHRINSIFGHDVFDVRENFATFLKSHEFFEYKDEVLLLVKYLQYPNYELFFNELLSYLYKHFIIAAQYKDLKCMCDIVTALSDFLYHNYKIKSNSFELFTTFSDSDLREEISDIDLGVAITAIQHFCKILMNVGHGNFLAMLTVMQFYEKLNKAEELFQLNTINMIPTEMSHSFFVNPNIILLDKFATLIHKMSMLAENNEMDREHTGLVLVAKQARELYIFLFRNPQDTSLFQKENLIVRHSILYRKIIYLNTRRIYVLKHNPAFLHLTRLDVDGKLIDEENVKLDVKQFYKECRVLMELLTTIKSSWADDDKVSDVSKKTKQVLV</sequence>
<protein>
    <submittedName>
        <fullName evidence="2">CSON001168 protein</fullName>
    </submittedName>
</protein>
<reference evidence="2" key="1">
    <citation type="submission" date="2018-07" db="EMBL/GenBank/DDBJ databases">
        <authorList>
            <person name="Quirk P.G."/>
            <person name="Krulwich T.A."/>
        </authorList>
    </citation>
    <scope>NUCLEOTIDE SEQUENCE</scope>
</reference>
<feature type="region of interest" description="Disordered" evidence="1">
    <location>
        <begin position="1"/>
        <end position="26"/>
    </location>
</feature>